<dbReference type="InterPro" id="IPR050090">
    <property type="entry name" value="Tyrosine_recombinase_XerCD"/>
</dbReference>
<dbReference type="InterPro" id="IPR010998">
    <property type="entry name" value="Integrase_recombinase_N"/>
</dbReference>
<comment type="caution">
    <text evidence="7">The sequence shown here is derived from an EMBL/GenBank/DDBJ whole genome shotgun (WGS) entry which is preliminary data.</text>
</comment>
<keyword evidence="2 4" id="KW-0238">DNA-binding</keyword>
<name>A0A8D9RY32_LIMRT</name>
<dbReference type="InterPro" id="IPR011010">
    <property type="entry name" value="DNA_brk_join_enz"/>
</dbReference>
<dbReference type="PROSITE" id="PS51898">
    <property type="entry name" value="TYR_RECOMBINASE"/>
    <property type="match status" value="1"/>
</dbReference>
<comment type="similarity">
    <text evidence="1">Belongs to the 'phage' integrase family.</text>
</comment>
<evidence type="ECO:0000313" key="8">
    <source>
        <dbReference type="Proteomes" id="UP000003419"/>
    </source>
</evidence>
<evidence type="ECO:0000259" key="5">
    <source>
        <dbReference type="PROSITE" id="PS51898"/>
    </source>
</evidence>
<dbReference type="GO" id="GO:0006310">
    <property type="term" value="P:DNA recombination"/>
    <property type="evidence" value="ECO:0007669"/>
    <property type="project" value="UniProtKB-KW"/>
</dbReference>
<dbReference type="Gene3D" id="1.10.443.10">
    <property type="entry name" value="Intergrase catalytic core"/>
    <property type="match status" value="1"/>
</dbReference>
<evidence type="ECO:0000259" key="6">
    <source>
        <dbReference type="PROSITE" id="PS51900"/>
    </source>
</evidence>
<dbReference type="PANTHER" id="PTHR30349">
    <property type="entry name" value="PHAGE INTEGRASE-RELATED"/>
    <property type="match status" value="1"/>
</dbReference>
<dbReference type="PANTHER" id="PTHR30349:SF41">
    <property type="entry name" value="INTEGRASE_RECOMBINASE PROTEIN MJ0367-RELATED"/>
    <property type="match status" value="1"/>
</dbReference>
<dbReference type="Pfam" id="PF00589">
    <property type="entry name" value="Phage_integrase"/>
    <property type="match status" value="1"/>
</dbReference>
<dbReference type="InterPro" id="IPR013762">
    <property type="entry name" value="Integrase-like_cat_sf"/>
</dbReference>
<dbReference type="GO" id="GO:0003677">
    <property type="term" value="F:DNA binding"/>
    <property type="evidence" value="ECO:0007669"/>
    <property type="project" value="UniProtKB-UniRule"/>
</dbReference>
<dbReference type="EMBL" id="ACHG01000145">
    <property type="protein sequence ID" value="EEI65302.1"/>
    <property type="molecule type" value="Genomic_DNA"/>
</dbReference>
<dbReference type="InterPro" id="IPR044068">
    <property type="entry name" value="CB"/>
</dbReference>
<dbReference type="Pfam" id="PF13102">
    <property type="entry name" value="Phage_int_SAM_5"/>
    <property type="match status" value="1"/>
</dbReference>
<dbReference type="InterPro" id="IPR025269">
    <property type="entry name" value="SAM-like_dom"/>
</dbReference>
<accession>A0A8D9RY32</accession>
<evidence type="ECO:0000256" key="1">
    <source>
        <dbReference type="ARBA" id="ARBA00008857"/>
    </source>
</evidence>
<dbReference type="AlphaFoldDB" id="A0A8D9RY32"/>
<sequence length="410" mass="48257">MLTPFFEGEKMIKKMTTGKHKGEYQVRIQPINKITGKRESWPVDYASNRKTAKSLERQMWADYEEGLQLADGSAIFADEFQKYIDERKDTISPVTYRDWQNSATEFKKYFKKTKIKNITERLVEQFAHDFIKQHKATVGRATVIDHRLTHMRSFFKELEGKVVKKNPVPEQYLDKFFRKNEFSVGKQRYLFTSTELKAIKAQIQTELNNTTIANWGTRLAIWIDLETGMRPGEIQALKFKNITTEDGYSTFKINDSWSDYARKFNGTLKARPKGYSRYCLPISQELVDFLVTYQQRQKEFLKYHDLTNPEGLLFLNLHDYRKCVNNIPITQKSMNEMLKKICNKLGIHSDGSQLSMYSFRHTLCTKLANKPGISYPWASERMGNSLSIFMRVYVKTDRDIDRKMMDNWMK</sequence>
<feature type="domain" description="Tyr recombinase" evidence="5">
    <location>
        <begin position="186"/>
        <end position="406"/>
    </location>
</feature>
<gene>
    <name evidence="7" type="ORF">HMPREF0534_1384</name>
</gene>
<evidence type="ECO:0000313" key="7">
    <source>
        <dbReference type="EMBL" id="EEI65302.1"/>
    </source>
</evidence>
<protein>
    <submittedName>
        <fullName evidence="7">Site-specific recombinase, phage integrase family</fullName>
    </submittedName>
</protein>
<dbReference type="Proteomes" id="UP000003419">
    <property type="component" value="Unassembled WGS sequence"/>
</dbReference>
<evidence type="ECO:0000256" key="4">
    <source>
        <dbReference type="PROSITE-ProRule" id="PRU01248"/>
    </source>
</evidence>
<evidence type="ECO:0000256" key="2">
    <source>
        <dbReference type="ARBA" id="ARBA00023125"/>
    </source>
</evidence>
<dbReference type="CDD" id="cd00397">
    <property type="entry name" value="DNA_BRE_C"/>
    <property type="match status" value="1"/>
</dbReference>
<dbReference type="SUPFAM" id="SSF56349">
    <property type="entry name" value="DNA breaking-rejoining enzymes"/>
    <property type="match status" value="1"/>
</dbReference>
<dbReference type="PROSITE" id="PS51900">
    <property type="entry name" value="CB"/>
    <property type="match status" value="1"/>
</dbReference>
<reference evidence="7 8" key="1">
    <citation type="submission" date="2009-01" db="EMBL/GenBank/DDBJ databases">
        <authorList>
            <person name="Qin X."/>
            <person name="Bachman B."/>
            <person name="Battles P."/>
            <person name="Bell A."/>
            <person name="Bess C."/>
            <person name="Bickham C."/>
            <person name="Chaboub L."/>
            <person name="Chen D."/>
            <person name="Coyle M."/>
            <person name="Deiros D.R."/>
            <person name="Dinh H."/>
            <person name="Forbes L."/>
            <person name="Fowler G."/>
            <person name="Francisco L."/>
            <person name="Fu Q."/>
            <person name="Gubbala S."/>
            <person name="Hale W."/>
            <person name="Han Y."/>
            <person name="Hemphill L."/>
            <person name="Highlander S.K."/>
            <person name="Hirani K."/>
            <person name="Hogues M."/>
            <person name="Jackson L."/>
            <person name="Jakkamsetti A."/>
            <person name="Javaid M."/>
            <person name="Jiang H."/>
            <person name="Korchina V."/>
            <person name="Kovar C."/>
            <person name="Lara F."/>
            <person name="Lee S."/>
            <person name="Mata R."/>
            <person name="Mathew T."/>
            <person name="Moen C."/>
            <person name="Morales K."/>
            <person name="Munidasa M."/>
            <person name="Nazareth L."/>
            <person name="Ngo R."/>
            <person name="Nguyen L."/>
            <person name="Okwuonu G."/>
            <person name="Ongeri F."/>
            <person name="Patil S."/>
            <person name="Petrosino J."/>
            <person name="Pham C."/>
            <person name="Pham P."/>
            <person name="Pu L.-L."/>
            <person name="Puazo M."/>
            <person name="Raj R."/>
            <person name="Reid J."/>
            <person name="Rouhana J."/>
            <person name="Saada N."/>
            <person name="Shang Y."/>
            <person name="Simmons D."/>
            <person name="Thornton R."/>
            <person name="Warren J."/>
            <person name="Weissenberger G."/>
            <person name="Zhang J."/>
            <person name="Zhang L."/>
            <person name="Zhou C."/>
            <person name="Zhu D."/>
            <person name="Muzny D."/>
            <person name="Worley K."/>
            <person name="Gibbs R."/>
        </authorList>
    </citation>
    <scope>NUCLEOTIDE SEQUENCE [LARGE SCALE GENOMIC DNA]</scope>
    <source>
        <strain evidence="7 8">CF48-3A</strain>
    </source>
</reference>
<evidence type="ECO:0000256" key="3">
    <source>
        <dbReference type="ARBA" id="ARBA00023172"/>
    </source>
</evidence>
<proteinExistence type="inferred from homology"/>
<organism evidence="7 8">
    <name type="scientific">Limosilactobacillus reuteri CF48-3A</name>
    <dbReference type="NCBI Taxonomy" id="525341"/>
    <lineage>
        <taxon>Bacteria</taxon>
        <taxon>Bacillati</taxon>
        <taxon>Bacillota</taxon>
        <taxon>Bacilli</taxon>
        <taxon>Lactobacillales</taxon>
        <taxon>Lactobacillaceae</taxon>
        <taxon>Limosilactobacillus</taxon>
    </lineage>
</organism>
<dbReference type="InterPro" id="IPR002104">
    <property type="entry name" value="Integrase_catalytic"/>
</dbReference>
<dbReference type="Gene3D" id="1.10.150.130">
    <property type="match status" value="1"/>
</dbReference>
<keyword evidence="3" id="KW-0233">DNA recombination</keyword>
<feature type="domain" description="Core-binding (CB)" evidence="6">
    <location>
        <begin position="71"/>
        <end position="159"/>
    </location>
</feature>
<dbReference type="GO" id="GO:0015074">
    <property type="term" value="P:DNA integration"/>
    <property type="evidence" value="ECO:0007669"/>
    <property type="project" value="InterPro"/>
</dbReference>